<dbReference type="EMBL" id="BGPR01000032">
    <property type="protein sequence ID" value="GBL83399.1"/>
    <property type="molecule type" value="Genomic_DNA"/>
</dbReference>
<protein>
    <recommendedName>
        <fullName evidence="3">Tc1-like transposase DDE domain-containing protein</fullName>
    </recommendedName>
</protein>
<proteinExistence type="predicted"/>
<evidence type="ECO:0008006" key="3">
    <source>
        <dbReference type="Google" id="ProtNLM"/>
    </source>
</evidence>
<accession>A0A4Y2AVV0</accession>
<gene>
    <name evidence="1" type="ORF">AVEN_110703_1</name>
</gene>
<dbReference type="Proteomes" id="UP000499080">
    <property type="component" value="Unassembled WGS sequence"/>
</dbReference>
<keyword evidence="2" id="KW-1185">Reference proteome</keyword>
<dbReference type="GO" id="GO:0003676">
    <property type="term" value="F:nucleic acid binding"/>
    <property type="evidence" value="ECO:0007669"/>
    <property type="project" value="InterPro"/>
</dbReference>
<dbReference type="AlphaFoldDB" id="A0A4Y2AVV0"/>
<evidence type="ECO:0000313" key="2">
    <source>
        <dbReference type="Proteomes" id="UP000499080"/>
    </source>
</evidence>
<dbReference type="Gene3D" id="3.30.420.10">
    <property type="entry name" value="Ribonuclease H-like superfamily/Ribonuclease H"/>
    <property type="match status" value="2"/>
</dbReference>
<dbReference type="InterPro" id="IPR036397">
    <property type="entry name" value="RNaseH_sf"/>
</dbReference>
<sequence>MLNCNASSTNFTLELNKAIELGMSTVPALWTNGRVRVWRQPHESIDPTCQQGTVQSNGASVMVWGMCSWRDMGPLIRLKTTLIAGQCGTPHGLKVATELFQEHSSDFRHFQWPPKTPDMNFIEHIYNALQRAVQKRFPPPRTPMNLLTALQDSWCELPLGYLQTLMESMLRRVVALLRAGGGPTRYQAGVAVFLAPQCILQL</sequence>
<name>A0A4Y2AVV0_ARAVE</name>
<evidence type="ECO:0000313" key="1">
    <source>
        <dbReference type="EMBL" id="GBL83399.1"/>
    </source>
</evidence>
<organism evidence="1 2">
    <name type="scientific">Araneus ventricosus</name>
    <name type="common">Orbweaver spider</name>
    <name type="synonym">Epeira ventricosa</name>
    <dbReference type="NCBI Taxonomy" id="182803"/>
    <lineage>
        <taxon>Eukaryota</taxon>
        <taxon>Metazoa</taxon>
        <taxon>Ecdysozoa</taxon>
        <taxon>Arthropoda</taxon>
        <taxon>Chelicerata</taxon>
        <taxon>Arachnida</taxon>
        <taxon>Araneae</taxon>
        <taxon>Araneomorphae</taxon>
        <taxon>Entelegynae</taxon>
        <taxon>Araneoidea</taxon>
        <taxon>Araneidae</taxon>
        <taxon>Araneus</taxon>
    </lineage>
</organism>
<comment type="caution">
    <text evidence="1">The sequence shown here is derived from an EMBL/GenBank/DDBJ whole genome shotgun (WGS) entry which is preliminary data.</text>
</comment>
<reference evidence="1 2" key="1">
    <citation type="journal article" date="2019" name="Sci. Rep.">
        <title>Orb-weaving spider Araneus ventricosus genome elucidates the spidroin gene catalogue.</title>
        <authorList>
            <person name="Kono N."/>
            <person name="Nakamura H."/>
            <person name="Ohtoshi R."/>
            <person name="Moran D.A.P."/>
            <person name="Shinohara A."/>
            <person name="Yoshida Y."/>
            <person name="Fujiwara M."/>
            <person name="Mori M."/>
            <person name="Tomita M."/>
            <person name="Arakawa K."/>
        </authorList>
    </citation>
    <scope>NUCLEOTIDE SEQUENCE [LARGE SCALE GENOMIC DNA]</scope>
</reference>